<accession>A0ACC1MQJ1</accession>
<name>A0ACC1MQJ1_9HYPO</name>
<gene>
    <name evidence="1" type="ORF">NQ176_g8770</name>
</gene>
<reference evidence="1" key="1">
    <citation type="submission" date="2022-08" db="EMBL/GenBank/DDBJ databases">
        <title>Genome Sequence of Lecanicillium fungicola.</title>
        <authorList>
            <person name="Buettner E."/>
        </authorList>
    </citation>
    <scope>NUCLEOTIDE SEQUENCE</scope>
    <source>
        <strain evidence="1">Babe33</strain>
    </source>
</reference>
<protein>
    <submittedName>
        <fullName evidence="1">Uncharacterized protein</fullName>
    </submittedName>
</protein>
<sequence>MEVFLRGVPKDLSDTSLLHELAPHMSRLGITDYSCDKPKKKPQAWLTFLKAEDGSKFLAKHGKVPAPAQSRAAAAKGPPHRRPGSDIARLHILQSAVYVQQSNKAPDHLILSHLRLESDQRHARPAKKPVVATSTACRVRGISCGKMVFSQSSDKSLVFARQTECTTSGQAEFKRKSCIYTSATGNQMHISYTTIEDLVFDSSDKSFTMILNQTPRFYSLNTVEIDPRTKWSRMPVLAGWPELSKYVSHCLVYRFQVGNDDFNRFFSAVKAKDIVSVHLQNIRVDTAPRLHLHDYTSCMQDFTRKIGHMGNNTRLLGFEILFQVQKLVWNNYLHPKTATTVLEIMDRLAMEAEMENQPCPFSAQAMKQLFNQIPYPTPGVEPTQLDAFELLSTVVAAEAQLHRTDPLRNGRYNELLPAQQAWVLKALVTPTRVILSGPDAESKNRVLRMFPDRTDYFLRVTFTDEDGMDLGYNPRVSNDYVYDHYRSVMKQGIEIAGRRFSFLGFSHSSLRSHSTWFMAPFTDNRMGRQDYATVLSSLGDFKKIRIPAKCAARIGQAFSETPFAVSLRENGITINYIDDVKSRIDPSRVFSDGVGTMSQGALEEFWAVLPLQLGSPTCIQIRLGGVKGMLSLDPRLEGKEICIRRESMMKFPSKDVTEIGICETAAKPLRLVLNRQMIKILEDMGTNPSWFKKLQAKALAVLRGVTATASNTCTFLEYQGVGTSVGLPRLIRRLDRHGLDYRHDPFLKAVVEYVVLRELRLLKHKARIPVEKGVTLFGVMDETGFLKEGEVYIHYDARQPGRQDGIDGSLKDGCVIVTRSPALHPGDIQAAKMVTPPAKHPLRALRNCIVFSQRGDRDLPSQLSGGDLDGDKYNIFWDPEGFPTSVFSPASYPRTLPEPLERDVTRDDIANFFIEFMKADILGLIANRHVIYADIQPLGTEDPICVKLAGLHSTAVDYSKTGIPPDVVEIPRQPKTRPDFTAPAPPVDAIDLGQIAFVDVDEEEDEGDDGFGRPRYRYHRSEKILGELYRAIDEKSLWAQMAGKVGKNYSLWEQVQKLMEIELAALGIRLEWSSRVEFAQTLRNCYEEALLNNMTQFSSNPRVPVTETEAFCGDVVNKTGSQSRQQRDLSTKLKDEMDRLMNWIAWLIRNPEDKTGGPESQILAHTLQGGAPTSSRLPSSGRLNALEMSVACFQISMQRKPAPAFPGRREKSDGLQSFRVIAAACMLNELETVARDLRGMATATTLELRTKNKGPM</sequence>
<dbReference type="EMBL" id="JANJQO010001790">
    <property type="protein sequence ID" value="KAJ2969240.1"/>
    <property type="molecule type" value="Genomic_DNA"/>
</dbReference>
<evidence type="ECO:0000313" key="2">
    <source>
        <dbReference type="Proteomes" id="UP001143910"/>
    </source>
</evidence>
<comment type="caution">
    <text evidence="1">The sequence shown here is derived from an EMBL/GenBank/DDBJ whole genome shotgun (WGS) entry which is preliminary data.</text>
</comment>
<organism evidence="1 2">
    <name type="scientific">Zarea fungicola</name>
    <dbReference type="NCBI Taxonomy" id="93591"/>
    <lineage>
        <taxon>Eukaryota</taxon>
        <taxon>Fungi</taxon>
        <taxon>Dikarya</taxon>
        <taxon>Ascomycota</taxon>
        <taxon>Pezizomycotina</taxon>
        <taxon>Sordariomycetes</taxon>
        <taxon>Hypocreomycetidae</taxon>
        <taxon>Hypocreales</taxon>
        <taxon>Cordycipitaceae</taxon>
        <taxon>Zarea</taxon>
    </lineage>
</organism>
<evidence type="ECO:0000313" key="1">
    <source>
        <dbReference type="EMBL" id="KAJ2969240.1"/>
    </source>
</evidence>
<dbReference type="Proteomes" id="UP001143910">
    <property type="component" value="Unassembled WGS sequence"/>
</dbReference>
<proteinExistence type="predicted"/>
<keyword evidence="2" id="KW-1185">Reference proteome</keyword>